<keyword evidence="4" id="KW-0067">ATP-binding</keyword>
<organism evidence="7">
    <name type="scientific">Ditylum brightwellii</name>
    <dbReference type="NCBI Taxonomy" id="49249"/>
    <lineage>
        <taxon>Eukaryota</taxon>
        <taxon>Sar</taxon>
        <taxon>Stramenopiles</taxon>
        <taxon>Ochrophyta</taxon>
        <taxon>Bacillariophyta</taxon>
        <taxon>Mediophyceae</taxon>
        <taxon>Lithodesmiophycidae</taxon>
        <taxon>Lithodesmiales</taxon>
        <taxon>Lithodesmiaceae</taxon>
        <taxon>Ditylum</taxon>
    </lineage>
</organism>
<dbReference type="InterPro" id="IPR011545">
    <property type="entry name" value="DEAD/DEAH_box_helicase_dom"/>
</dbReference>
<dbReference type="EMBL" id="HBNS01008830">
    <property type="protein sequence ID" value="CAE4592366.1"/>
    <property type="molecule type" value="Transcribed_RNA"/>
</dbReference>
<gene>
    <name evidence="7" type="ORF">DBRI00130_LOCUS7136</name>
    <name evidence="8" type="ORF">DBRI00130_LOCUS7137</name>
</gene>
<dbReference type="InterPro" id="IPR027417">
    <property type="entry name" value="P-loop_NTPase"/>
</dbReference>
<evidence type="ECO:0000256" key="1">
    <source>
        <dbReference type="ARBA" id="ARBA00022741"/>
    </source>
</evidence>
<dbReference type="GO" id="GO:0005524">
    <property type="term" value="F:ATP binding"/>
    <property type="evidence" value="ECO:0007669"/>
    <property type="project" value="UniProtKB-KW"/>
</dbReference>
<dbReference type="PROSITE" id="PS51192">
    <property type="entry name" value="HELICASE_ATP_BIND_1"/>
    <property type="match status" value="1"/>
</dbReference>
<dbReference type="Gene3D" id="3.40.50.300">
    <property type="entry name" value="P-loop containing nucleotide triphosphate hydrolases"/>
    <property type="match status" value="1"/>
</dbReference>
<keyword evidence="3" id="KW-0347">Helicase</keyword>
<protein>
    <recommendedName>
        <fullName evidence="6">Helicase ATP-binding domain-containing protein</fullName>
    </recommendedName>
</protein>
<dbReference type="Pfam" id="PF00270">
    <property type="entry name" value="DEAD"/>
    <property type="match status" value="2"/>
</dbReference>
<reference evidence="7" key="1">
    <citation type="submission" date="2021-01" db="EMBL/GenBank/DDBJ databases">
        <authorList>
            <person name="Corre E."/>
            <person name="Pelletier E."/>
            <person name="Niang G."/>
            <person name="Scheremetjew M."/>
            <person name="Finn R."/>
            <person name="Kale V."/>
            <person name="Holt S."/>
            <person name="Cochrane G."/>
            <person name="Meng A."/>
            <person name="Brown T."/>
            <person name="Cohen L."/>
        </authorList>
    </citation>
    <scope>NUCLEOTIDE SEQUENCE</scope>
    <source>
        <strain evidence="7">GSO104</strain>
    </source>
</reference>
<dbReference type="InterPro" id="IPR014001">
    <property type="entry name" value="Helicase_ATP-bd"/>
</dbReference>
<feature type="region of interest" description="Disordered" evidence="5">
    <location>
        <begin position="59"/>
        <end position="82"/>
    </location>
</feature>
<dbReference type="SUPFAM" id="SSF52540">
    <property type="entry name" value="P-loop containing nucleoside triphosphate hydrolases"/>
    <property type="match status" value="1"/>
</dbReference>
<dbReference type="GO" id="GO:0016787">
    <property type="term" value="F:hydrolase activity"/>
    <property type="evidence" value="ECO:0007669"/>
    <property type="project" value="UniProtKB-KW"/>
</dbReference>
<evidence type="ECO:0000256" key="4">
    <source>
        <dbReference type="ARBA" id="ARBA00022840"/>
    </source>
</evidence>
<keyword evidence="1" id="KW-0547">Nucleotide-binding</keyword>
<sequence length="441" mass="48220">MSSSRIISCSARIVRSVSTTTRLTRTITSLNQPRMASCSAFVQSPTMWCRNHSHKQQQLLKTTNKNTVRHSSTTESDNKEETEGGVVDFFADESTHPTFQSVGITSPVLLSRLESPPLQLKRPSAVQASSFVSIAGGGDVTIGAETGSGKTFAYLLPILDDILQRKKNSEDDYYGYDYGRAVILVPNKELANQVVRMASTLCGGLDKCLLSNDRFVPPSMMPSGSAEDGEVDESDIVRITIMPGGLKAPEDFRPFRSSRGLGGEDPAPDIIVTTPASLGPLALSPKNIDLFADIQTLIIDEADMLLDGGYIRQLENVLMGFRRADRLANSSAEFGASRTQHVFVAATLPDMGLKSVDSFLKKRFPYAARITMAGMHNARHYGLRERTVWIEDEDGGSNKERMQTLVKLLNTPREEGGLDGEKVMVFLNSVEDVDGATNAFR</sequence>
<proteinExistence type="predicted"/>
<accession>A0A6V2C9K0</accession>
<feature type="compositionally biased region" description="Polar residues" evidence="5">
    <location>
        <begin position="59"/>
        <end position="75"/>
    </location>
</feature>
<dbReference type="GO" id="GO:0003676">
    <property type="term" value="F:nucleic acid binding"/>
    <property type="evidence" value="ECO:0007669"/>
    <property type="project" value="InterPro"/>
</dbReference>
<dbReference type="EMBL" id="HBNS01008831">
    <property type="protein sequence ID" value="CAE4592368.1"/>
    <property type="molecule type" value="Transcribed_RNA"/>
</dbReference>
<feature type="domain" description="Helicase ATP-binding" evidence="6">
    <location>
        <begin position="131"/>
        <end position="366"/>
    </location>
</feature>
<evidence type="ECO:0000256" key="5">
    <source>
        <dbReference type="SAM" id="MobiDB-lite"/>
    </source>
</evidence>
<dbReference type="GO" id="GO:0004386">
    <property type="term" value="F:helicase activity"/>
    <property type="evidence" value="ECO:0007669"/>
    <property type="project" value="UniProtKB-KW"/>
</dbReference>
<evidence type="ECO:0000259" key="6">
    <source>
        <dbReference type="PROSITE" id="PS51192"/>
    </source>
</evidence>
<dbReference type="SMART" id="SM00487">
    <property type="entry name" value="DEXDc"/>
    <property type="match status" value="1"/>
</dbReference>
<dbReference type="AlphaFoldDB" id="A0A6V2C9K0"/>
<name>A0A6V2C9K0_9STRA</name>
<evidence type="ECO:0000256" key="2">
    <source>
        <dbReference type="ARBA" id="ARBA00022801"/>
    </source>
</evidence>
<evidence type="ECO:0000313" key="8">
    <source>
        <dbReference type="EMBL" id="CAE4592368.1"/>
    </source>
</evidence>
<keyword evidence="2" id="KW-0378">Hydrolase</keyword>
<dbReference type="PANTHER" id="PTHR47960">
    <property type="entry name" value="DEAD-BOX ATP-DEPENDENT RNA HELICASE 50"/>
    <property type="match status" value="1"/>
</dbReference>
<evidence type="ECO:0000256" key="3">
    <source>
        <dbReference type="ARBA" id="ARBA00022806"/>
    </source>
</evidence>
<evidence type="ECO:0000313" key="7">
    <source>
        <dbReference type="EMBL" id="CAE4592366.1"/>
    </source>
</evidence>